<dbReference type="GO" id="GO:0030170">
    <property type="term" value="F:pyridoxal phosphate binding"/>
    <property type="evidence" value="ECO:0007669"/>
    <property type="project" value="InterPro"/>
</dbReference>
<evidence type="ECO:0000256" key="1">
    <source>
        <dbReference type="ARBA" id="ARBA00022898"/>
    </source>
</evidence>
<protein>
    <recommendedName>
        <fullName evidence="2">Aminotransferase class I/classII large domain-containing protein</fullName>
    </recommendedName>
</protein>
<proteinExistence type="predicted"/>
<dbReference type="InterPro" id="IPR050478">
    <property type="entry name" value="Ethylene_sulfur-biosynth"/>
</dbReference>
<keyword evidence="4" id="KW-1185">Reference proteome</keyword>
<feature type="domain" description="Aminotransferase class I/classII large" evidence="2">
    <location>
        <begin position="61"/>
        <end position="472"/>
    </location>
</feature>
<dbReference type="InterPro" id="IPR015424">
    <property type="entry name" value="PyrdxlP-dep_Trfase"/>
</dbReference>
<evidence type="ECO:0000259" key="2">
    <source>
        <dbReference type="Pfam" id="PF00155"/>
    </source>
</evidence>
<organism evidence="3 4">
    <name type="scientific">Conoideocrella luteorostrata</name>
    <dbReference type="NCBI Taxonomy" id="1105319"/>
    <lineage>
        <taxon>Eukaryota</taxon>
        <taxon>Fungi</taxon>
        <taxon>Dikarya</taxon>
        <taxon>Ascomycota</taxon>
        <taxon>Pezizomycotina</taxon>
        <taxon>Sordariomycetes</taxon>
        <taxon>Hypocreomycetidae</taxon>
        <taxon>Hypocreales</taxon>
        <taxon>Clavicipitaceae</taxon>
        <taxon>Conoideocrella</taxon>
    </lineage>
</organism>
<dbReference type="EMBL" id="JASWJB010000143">
    <property type="protein sequence ID" value="KAK2595099.1"/>
    <property type="molecule type" value="Genomic_DNA"/>
</dbReference>
<dbReference type="PRINTS" id="PR00753">
    <property type="entry name" value="ACCSYNTHASE"/>
</dbReference>
<dbReference type="Proteomes" id="UP001251528">
    <property type="component" value="Unassembled WGS sequence"/>
</dbReference>
<dbReference type="GO" id="GO:0006520">
    <property type="term" value="P:amino acid metabolic process"/>
    <property type="evidence" value="ECO:0007669"/>
    <property type="project" value="TreeGrafter"/>
</dbReference>
<dbReference type="PANTHER" id="PTHR43795:SF39">
    <property type="entry name" value="AMINOTRANSFERASE CLASS I_CLASSII DOMAIN-CONTAINING PROTEIN"/>
    <property type="match status" value="1"/>
</dbReference>
<dbReference type="PANTHER" id="PTHR43795">
    <property type="entry name" value="BIFUNCTIONAL ASPARTATE AMINOTRANSFERASE AND GLUTAMATE/ASPARTATE-PREPHENATE AMINOTRANSFERASE-RELATED"/>
    <property type="match status" value="1"/>
</dbReference>
<gene>
    <name evidence="3" type="ORF">QQS21_007184</name>
</gene>
<dbReference type="CDD" id="cd00609">
    <property type="entry name" value="AAT_like"/>
    <property type="match status" value="1"/>
</dbReference>
<dbReference type="InterPro" id="IPR015422">
    <property type="entry name" value="PyrdxlP-dep_Trfase_small"/>
</dbReference>
<sequence length="485" mass="54686">MAGPLMPQEQLEEIMANYGLSERAAQNMSHFLPWDMLEETRKSLRSPSNPDGVQVLISVLLLSNNVFLGVAENPLLYDDVVEFIKENLYLNPDEQFGYGVGPRGAPRLKMALASFFKSNFHAKKPVLEKEMLILPGVGGVTDALVWAICNEGEALIIPVPFWSGISQGVGERACGRLVPATYESLEGYKDADDLFDPEMNRKALENALDRAAKDNIKVRGVMLCNPHNPLGRCYPAETLKEIARFCGKHDLHLVCDEVFAMSTYENPDFPAAVPFISALSLNFEDEMNPHKVHVAYGMGKDFCIGGFRCGVLHSRNEGLITAVSTISVLQWVPYIVQDIWASMLLDDKMRVGFMEKNHRLLAEHSSILTTFLKKHDIPFYAKINAGMFAWVNLQRYIYDKSLQEYKPDFSATELFRSNYKLYRDRELKLWERLLASGVGLGLGTWYSSEEPGWFRISFTVAKDDLHIGLERLVKVLGEVEAEGWT</sequence>
<reference evidence="3" key="1">
    <citation type="submission" date="2023-06" db="EMBL/GenBank/DDBJ databases">
        <title>Conoideocrella luteorostrata (Hypocreales: Clavicipitaceae), a potential biocontrol fungus for elongate hemlock scale in United States Christmas tree production areas.</title>
        <authorList>
            <person name="Barrett H."/>
            <person name="Lovett B."/>
            <person name="Macias A.M."/>
            <person name="Stajich J.E."/>
            <person name="Kasson M.T."/>
        </authorList>
    </citation>
    <scope>NUCLEOTIDE SEQUENCE</scope>
    <source>
        <strain evidence="3">ARSEF 14590</strain>
    </source>
</reference>
<dbReference type="SUPFAM" id="SSF53383">
    <property type="entry name" value="PLP-dependent transferases"/>
    <property type="match status" value="1"/>
</dbReference>
<dbReference type="GO" id="GO:0008483">
    <property type="term" value="F:transaminase activity"/>
    <property type="evidence" value="ECO:0007669"/>
    <property type="project" value="TreeGrafter"/>
</dbReference>
<dbReference type="Gene3D" id="3.90.1150.10">
    <property type="entry name" value="Aspartate Aminotransferase, domain 1"/>
    <property type="match status" value="1"/>
</dbReference>
<evidence type="ECO:0000313" key="3">
    <source>
        <dbReference type="EMBL" id="KAK2595099.1"/>
    </source>
</evidence>
<dbReference type="InterPro" id="IPR004839">
    <property type="entry name" value="Aminotransferase_I/II_large"/>
</dbReference>
<keyword evidence="1" id="KW-0663">Pyridoxal phosphate</keyword>
<dbReference type="Pfam" id="PF00155">
    <property type="entry name" value="Aminotran_1_2"/>
    <property type="match status" value="1"/>
</dbReference>
<evidence type="ECO:0000313" key="4">
    <source>
        <dbReference type="Proteomes" id="UP001251528"/>
    </source>
</evidence>
<dbReference type="Gene3D" id="3.40.640.10">
    <property type="entry name" value="Type I PLP-dependent aspartate aminotransferase-like (Major domain)"/>
    <property type="match status" value="1"/>
</dbReference>
<accession>A0AAJ0CNY2</accession>
<dbReference type="AlphaFoldDB" id="A0AAJ0CNY2"/>
<name>A0AAJ0CNY2_9HYPO</name>
<dbReference type="InterPro" id="IPR015421">
    <property type="entry name" value="PyrdxlP-dep_Trfase_major"/>
</dbReference>
<comment type="caution">
    <text evidence="3">The sequence shown here is derived from an EMBL/GenBank/DDBJ whole genome shotgun (WGS) entry which is preliminary data.</text>
</comment>